<evidence type="ECO:0000313" key="3">
    <source>
        <dbReference type="Proteomes" id="UP000593735"/>
    </source>
</evidence>
<evidence type="ECO:0000313" key="2">
    <source>
        <dbReference type="EMBL" id="QOY60283.1"/>
    </source>
</evidence>
<sequence>MSSGKARHPLKEADRRLRSLADARPGLVAALAGVAALGMGALLVWFLVFSGLNEPVPFIYDGF</sequence>
<accession>A0A7S7M7X3</accession>
<dbReference type="RefSeq" id="WP_194370576.1">
    <property type="nucleotide sequence ID" value="NZ_CP063767.1"/>
</dbReference>
<reference evidence="2 3" key="1">
    <citation type="submission" date="2020-10" db="EMBL/GenBank/DDBJ databases">
        <title>Olsenella immobilis sp.nov., isolated from the mud in a fermentation cellar used for the production of Chinese strong-flavoured liquor.</title>
        <authorList>
            <person name="Lu L."/>
        </authorList>
    </citation>
    <scope>NUCLEOTIDE SEQUENCE [LARGE SCALE GENOMIC DNA]</scope>
    <source>
        <strain evidence="2 3">LZLJ-2</strain>
    </source>
</reference>
<evidence type="ECO:0000256" key="1">
    <source>
        <dbReference type="SAM" id="Phobius"/>
    </source>
</evidence>
<feature type="transmembrane region" description="Helical" evidence="1">
    <location>
        <begin position="26"/>
        <end position="48"/>
    </location>
</feature>
<keyword evidence="1" id="KW-1133">Transmembrane helix</keyword>
<keyword evidence="3" id="KW-1185">Reference proteome</keyword>
<dbReference type="AlphaFoldDB" id="A0A7S7M7X3"/>
<dbReference type="KEGG" id="tio:INP52_07665"/>
<keyword evidence="1" id="KW-0812">Transmembrane</keyword>
<name>A0A7S7M7X3_9ACTN</name>
<proteinExistence type="predicted"/>
<dbReference type="Proteomes" id="UP000593735">
    <property type="component" value="Chromosome"/>
</dbReference>
<dbReference type="EMBL" id="CP063767">
    <property type="protein sequence ID" value="QOY60283.1"/>
    <property type="molecule type" value="Genomic_DNA"/>
</dbReference>
<gene>
    <name evidence="2" type="ORF">INP52_07665</name>
</gene>
<keyword evidence="1" id="KW-0472">Membrane</keyword>
<protein>
    <submittedName>
        <fullName evidence="2">Uncharacterized protein</fullName>
    </submittedName>
</protein>
<organism evidence="2 3">
    <name type="scientific">Thermophilibacter immobilis</name>
    <dbReference type="NCBI Taxonomy" id="2779519"/>
    <lineage>
        <taxon>Bacteria</taxon>
        <taxon>Bacillati</taxon>
        <taxon>Actinomycetota</taxon>
        <taxon>Coriobacteriia</taxon>
        <taxon>Coriobacteriales</taxon>
        <taxon>Atopobiaceae</taxon>
        <taxon>Thermophilibacter</taxon>
    </lineage>
</organism>